<feature type="binding site" evidence="11">
    <location>
        <begin position="95"/>
        <end position="102"/>
    </location>
    <ligand>
        <name>ATP</name>
        <dbReference type="ChEBI" id="CHEBI:30616"/>
    </ligand>
</feature>
<dbReference type="STRING" id="1798704.A3J93_03295"/>
<evidence type="ECO:0000256" key="4">
    <source>
        <dbReference type="ARBA" id="ARBA00022771"/>
    </source>
</evidence>
<dbReference type="Pfam" id="PF05362">
    <property type="entry name" value="Lon_C"/>
    <property type="match status" value="1"/>
</dbReference>
<evidence type="ECO:0000256" key="1">
    <source>
        <dbReference type="ARBA" id="ARBA00022723"/>
    </source>
</evidence>
<evidence type="ECO:0000256" key="8">
    <source>
        <dbReference type="ARBA" id="ARBA00023016"/>
    </source>
</evidence>
<dbReference type="InterPro" id="IPR020568">
    <property type="entry name" value="Ribosomal_Su5_D2-typ_SF"/>
</dbReference>
<dbReference type="InterPro" id="IPR041166">
    <property type="entry name" value="Rubredoxin_2"/>
</dbReference>
<keyword evidence="3 11" id="KW-0227">DNA damage</keyword>
<evidence type="ECO:0000256" key="7">
    <source>
        <dbReference type="ARBA" id="ARBA00022840"/>
    </source>
</evidence>
<protein>
    <recommendedName>
        <fullName evidence="11 12">DNA repair protein RadA</fullName>
    </recommendedName>
</protein>
<dbReference type="AlphaFoldDB" id="A0A1F6NUE0"/>
<evidence type="ECO:0000313" key="15">
    <source>
        <dbReference type="EMBL" id="OGH87527.1"/>
    </source>
</evidence>
<evidence type="ECO:0000256" key="6">
    <source>
        <dbReference type="ARBA" id="ARBA00022833"/>
    </source>
</evidence>
<dbReference type="CDD" id="cd01121">
    <property type="entry name" value="RadA_SMS_N"/>
    <property type="match status" value="1"/>
</dbReference>
<proteinExistence type="inferred from homology"/>
<dbReference type="InterPro" id="IPR004504">
    <property type="entry name" value="DNA_repair_RadA"/>
</dbReference>
<evidence type="ECO:0000256" key="5">
    <source>
        <dbReference type="ARBA" id="ARBA00022801"/>
    </source>
</evidence>
<evidence type="ECO:0000313" key="16">
    <source>
        <dbReference type="Proteomes" id="UP000177907"/>
    </source>
</evidence>
<feature type="region of interest" description="Lon-protease-like" evidence="11">
    <location>
        <begin position="347"/>
        <end position="448"/>
    </location>
</feature>
<keyword evidence="9 11" id="KW-0238">DNA-binding</keyword>
<feature type="domain" description="RecA family profile 1" evidence="14">
    <location>
        <begin position="66"/>
        <end position="211"/>
    </location>
</feature>
<dbReference type="GO" id="GO:0008270">
    <property type="term" value="F:zinc ion binding"/>
    <property type="evidence" value="ECO:0007669"/>
    <property type="project" value="UniProtKB-KW"/>
</dbReference>
<dbReference type="Pfam" id="PF18073">
    <property type="entry name" value="Zn_ribbon_LapB"/>
    <property type="match status" value="1"/>
</dbReference>
<evidence type="ECO:0000259" key="14">
    <source>
        <dbReference type="PROSITE" id="PS50162"/>
    </source>
</evidence>
<dbReference type="PRINTS" id="PR01874">
    <property type="entry name" value="DNAREPAIRADA"/>
</dbReference>
<dbReference type="PROSITE" id="PS50162">
    <property type="entry name" value="RECA_2"/>
    <property type="match status" value="1"/>
</dbReference>
<dbReference type="FunFam" id="3.40.50.300:FF:000050">
    <property type="entry name" value="DNA repair protein RadA"/>
    <property type="match status" value="1"/>
</dbReference>
<dbReference type="InterPro" id="IPR027417">
    <property type="entry name" value="P-loop_NTPase"/>
</dbReference>
<comment type="function">
    <text evidence="13">DNA-dependent ATPase involved in processing of recombination intermediates, plays a role in repairing DNA breaks. Stimulates the branch migration of RecA-mediated strand transfer reactions, allowing the 3' invading strand to extend heteroduplex DNA faster. Binds ssDNA in the presence of ADP but not other nucleotides, has ATPase activity that is stimulated by ssDNA and various branched DNA structures, but inhibited by SSB. Does not have RecA's homology-searching function.</text>
</comment>
<evidence type="ECO:0000256" key="9">
    <source>
        <dbReference type="ARBA" id="ARBA00023125"/>
    </source>
</evidence>
<dbReference type="HAMAP" id="MF_01498">
    <property type="entry name" value="RadA_bact"/>
    <property type="match status" value="1"/>
</dbReference>
<dbReference type="SUPFAM" id="SSF54211">
    <property type="entry name" value="Ribosomal protein S5 domain 2-like"/>
    <property type="match status" value="1"/>
</dbReference>
<dbReference type="EMBL" id="MFQZ01000010">
    <property type="protein sequence ID" value="OGH87527.1"/>
    <property type="molecule type" value="Genomic_DNA"/>
</dbReference>
<accession>A0A1F6NUE0</accession>
<dbReference type="GO" id="GO:0000725">
    <property type="term" value="P:recombinational repair"/>
    <property type="evidence" value="ECO:0007669"/>
    <property type="project" value="UniProtKB-UniRule"/>
</dbReference>
<dbReference type="Proteomes" id="UP000177907">
    <property type="component" value="Unassembled WGS sequence"/>
</dbReference>
<keyword evidence="8 11" id="KW-0346">Stress response</keyword>
<dbReference type="SMART" id="SM00382">
    <property type="entry name" value="AAA"/>
    <property type="match status" value="1"/>
</dbReference>
<dbReference type="InterPro" id="IPR014721">
    <property type="entry name" value="Ribsml_uS5_D2-typ_fold_subgr"/>
</dbReference>
<comment type="similarity">
    <text evidence="11 13">Belongs to the RecA family. RadA subfamily.</text>
</comment>
<dbReference type="InterPro" id="IPR003593">
    <property type="entry name" value="AAA+_ATPase"/>
</dbReference>
<keyword evidence="5" id="KW-0378">Hydrolase</keyword>
<dbReference type="NCBIfam" id="TIGR00416">
    <property type="entry name" value="sms"/>
    <property type="match status" value="1"/>
</dbReference>
<evidence type="ECO:0000256" key="12">
    <source>
        <dbReference type="NCBIfam" id="TIGR00416"/>
    </source>
</evidence>
<keyword evidence="4 13" id="KW-0863">Zinc-finger</keyword>
<dbReference type="Gene3D" id="3.40.50.300">
    <property type="entry name" value="P-loop containing nucleotide triphosphate hydrolases"/>
    <property type="match status" value="1"/>
</dbReference>
<organism evidence="15 16">
    <name type="scientific">Candidatus Magasanikbacteria bacterium RIFOXYC2_FULL_42_28</name>
    <dbReference type="NCBI Taxonomy" id="1798704"/>
    <lineage>
        <taxon>Bacteria</taxon>
        <taxon>Candidatus Magasanikiibacteriota</taxon>
    </lineage>
</organism>
<dbReference type="PANTHER" id="PTHR32472:SF10">
    <property type="entry name" value="DNA REPAIR PROTEIN RADA-LIKE PROTEIN"/>
    <property type="match status" value="1"/>
</dbReference>
<dbReference type="GO" id="GO:0006508">
    <property type="term" value="P:proteolysis"/>
    <property type="evidence" value="ECO:0007669"/>
    <property type="project" value="InterPro"/>
</dbReference>
<dbReference type="InterPro" id="IPR008269">
    <property type="entry name" value="Lon_proteolytic"/>
</dbReference>
<dbReference type="InterPro" id="IPR020588">
    <property type="entry name" value="RecA_ATP-bd"/>
</dbReference>
<keyword evidence="1 11" id="KW-0479">Metal-binding</keyword>
<keyword evidence="6 13" id="KW-0862">Zinc</keyword>
<evidence type="ECO:0000256" key="3">
    <source>
        <dbReference type="ARBA" id="ARBA00022763"/>
    </source>
</evidence>
<keyword evidence="2 11" id="KW-0547">Nucleotide-binding</keyword>
<comment type="caution">
    <text evidence="15">The sequence shown here is derived from an EMBL/GenBank/DDBJ whole genome shotgun (WGS) entry which is preliminary data.</text>
</comment>
<keyword evidence="10 11" id="KW-0234">DNA repair</keyword>
<sequence>MPKSETIFTCSNCGAQFQKWIGRCLECGKWSTVSECQISNVKFPNGEEVKHASAKTTTLNEVAGKNIARVTTKIIELDRVLGGGLVPGSVILLGGEPGIGKSTLALQICDIVANSIYLSGEESVGQIKLRAERLKITSPTLHLGNDTNVDAIVATIKEKKPTLAIVDSIQTVSSDDAAGEAGGQAQVRACAGKLMEAAKSGQTAIIIIGQVTKDGAVAGPKTLEHLVDTVLYLEGDKFHQYRILRAVKNRFGSTDEIGVFSMEENGLEEVKNPSAAFLSGRGEPVSGTAVTCVIEGSRPVLVEIQALVTKTNFGYPQRRASGFDLNRLQVLIGVLGRRAGLPLDAYDVFLNVVGGLSVDEPAADLAVILALASALRDKTLPDGLAAFGEVGLGGEVRPVTQTKKRLEEIKKMGFQFAVSPTFADNQKTSDLKIAMIKNVREVVEKIVK</sequence>
<evidence type="ECO:0000256" key="10">
    <source>
        <dbReference type="ARBA" id="ARBA00023204"/>
    </source>
</evidence>
<dbReference type="PANTHER" id="PTHR32472">
    <property type="entry name" value="DNA REPAIR PROTEIN RADA"/>
    <property type="match status" value="1"/>
</dbReference>
<dbReference type="GO" id="GO:0003684">
    <property type="term" value="F:damaged DNA binding"/>
    <property type="evidence" value="ECO:0007669"/>
    <property type="project" value="InterPro"/>
</dbReference>
<evidence type="ECO:0000256" key="2">
    <source>
        <dbReference type="ARBA" id="ARBA00022741"/>
    </source>
</evidence>
<dbReference type="GO" id="GO:0004252">
    <property type="term" value="F:serine-type endopeptidase activity"/>
    <property type="evidence" value="ECO:0007669"/>
    <property type="project" value="InterPro"/>
</dbReference>
<dbReference type="Pfam" id="PF13481">
    <property type="entry name" value="AAA_25"/>
    <property type="match status" value="1"/>
</dbReference>
<keyword evidence="7 11" id="KW-0067">ATP-binding</keyword>
<evidence type="ECO:0000256" key="11">
    <source>
        <dbReference type="HAMAP-Rule" id="MF_01498"/>
    </source>
</evidence>
<reference evidence="15 16" key="1">
    <citation type="journal article" date="2016" name="Nat. Commun.">
        <title>Thousands of microbial genomes shed light on interconnected biogeochemical processes in an aquifer system.</title>
        <authorList>
            <person name="Anantharaman K."/>
            <person name="Brown C.T."/>
            <person name="Hug L.A."/>
            <person name="Sharon I."/>
            <person name="Castelle C.J."/>
            <person name="Probst A.J."/>
            <person name="Thomas B.C."/>
            <person name="Singh A."/>
            <person name="Wilkins M.J."/>
            <person name="Karaoz U."/>
            <person name="Brodie E.L."/>
            <person name="Williams K.H."/>
            <person name="Hubbard S.S."/>
            <person name="Banfield J.F."/>
        </authorList>
    </citation>
    <scope>NUCLEOTIDE SEQUENCE [LARGE SCALE GENOMIC DNA]</scope>
</reference>
<name>A0A1F6NUE0_9BACT</name>
<dbReference type="Gene3D" id="3.30.230.10">
    <property type="match status" value="1"/>
</dbReference>
<dbReference type="GO" id="GO:0140664">
    <property type="term" value="F:ATP-dependent DNA damage sensor activity"/>
    <property type="evidence" value="ECO:0007669"/>
    <property type="project" value="InterPro"/>
</dbReference>
<comment type="domain">
    <text evidence="11">The middle region has homology to RecA with ATPase motifs including the RadA KNRFG motif, while the C-terminus is homologous to Lon protease.</text>
</comment>
<feature type="short sequence motif" description="RadA KNRFG motif" evidence="11">
    <location>
        <begin position="248"/>
        <end position="252"/>
    </location>
</feature>
<comment type="function">
    <text evidence="11">Plays a role in repairing double-strand DNA breaks, probably involving stabilizing or processing branched DNA or blocked replication forks.</text>
</comment>
<dbReference type="GO" id="GO:0005829">
    <property type="term" value="C:cytosol"/>
    <property type="evidence" value="ECO:0007669"/>
    <property type="project" value="TreeGrafter"/>
</dbReference>
<dbReference type="SUPFAM" id="SSF52540">
    <property type="entry name" value="P-loop containing nucleoside triphosphate hydrolases"/>
    <property type="match status" value="1"/>
</dbReference>
<gene>
    <name evidence="11" type="primary">radA</name>
    <name evidence="15" type="ORF">A3J93_03295</name>
</gene>
<evidence type="ECO:0000256" key="13">
    <source>
        <dbReference type="RuleBase" id="RU003555"/>
    </source>
</evidence>
<dbReference type="GO" id="GO:0005524">
    <property type="term" value="F:ATP binding"/>
    <property type="evidence" value="ECO:0007669"/>
    <property type="project" value="UniProtKB-UniRule"/>
</dbReference>
<dbReference type="GO" id="GO:0004176">
    <property type="term" value="F:ATP-dependent peptidase activity"/>
    <property type="evidence" value="ECO:0007669"/>
    <property type="project" value="InterPro"/>
</dbReference>